<name>A0A2A7SH37_BURGA</name>
<evidence type="ECO:0000313" key="1">
    <source>
        <dbReference type="EMBL" id="PEH42763.1"/>
    </source>
</evidence>
<sequence length="120" mass="12936">MENMHSEAGKLAPLPSRRPGGGCTPVMGWSRHDSGEPVAAELSLAVLSHDRHGNVITTAAASVGLHEVAVAIVELARRLRKQIYCGYRGLFLSADHDTQPQDIVRAYTSFTSLGREGEAR</sequence>
<comment type="caution">
    <text evidence="1">The sequence shown here is derived from an EMBL/GenBank/DDBJ whole genome shotgun (WGS) entry which is preliminary data.</text>
</comment>
<organism evidence="1 2">
    <name type="scientific">Burkholderia gladioli</name>
    <name type="common">Pseudomonas marginata</name>
    <name type="synonym">Phytomonas marginata</name>
    <dbReference type="NCBI Taxonomy" id="28095"/>
    <lineage>
        <taxon>Bacteria</taxon>
        <taxon>Pseudomonadati</taxon>
        <taxon>Pseudomonadota</taxon>
        <taxon>Betaproteobacteria</taxon>
        <taxon>Burkholderiales</taxon>
        <taxon>Burkholderiaceae</taxon>
        <taxon>Burkholderia</taxon>
    </lineage>
</organism>
<accession>A0A2A7SH37</accession>
<protein>
    <submittedName>
        <fullName evidence="1">Uncharacterized protein</fullName>
    </submittedName>
</protein>
<reference evidence="2" key="1">
    <citation type="submission" date="2017-09" db="EMBL/GenBank/DDBJ databases">
        <title>FDA dAtabase for Regulatory Grade micrObial Sequences (FDA-ARGOS): Supporting development and validation of Infectious Disease Dx tests.</title>
        <authorList>
            <person name="Minogue T."/>
            <person name="Wolcott M."/>
            <person name="Wasieloski L."/>
            <person name="Aguilar W."/>
            <person name="Moore D."/>
            <person name="Tallon L."/>
            <person name="Sadzewicz L."/>
            <person name="Ott S."/>
            <person name="Zhao X."/>
            <person name="Nagaraj S."/>
            <person name="Vavikolanu K."/>
            <person name="Aluvathingal J."/>
            <person name="Nadendla S."/>
            <person name="Sichtig H."/>
        </authorList>
    </citation>
    <scope>NUCLEOTIDE SEQUENCE [LARGE SCALE GENOMIC DNA]</scope>
    <source>
        <strain evidence="2">FDAARGOS_390</strain>
    </source>
</reference>
<dbReference type="EMBL" id="PDDY01000001">
    <property type="protein sequence ID" value="PEH42763.1"/>
    <property type="molecule type" value="Genomic_DNA"/>
</dbReference>
<gene>
    <name evidence="1" type="ORF">CRM94_11715</name>
</gene>
<dbReference type="Proteomes" id="UP000220629">
    <property type="component" value="Unassembled WGS sequence"/>
</dbReference>
<proteinExistence type="predicted"/>
<dbReference type="AlphaFoldDB" id="A0A2A7SH37"/>
<evidence type="ECO:0000313" key="2">
    <source>
        <dbReference type="Proteomes" id="UP000220629"/>
    </source>
</evidence>